<dbReference type="PROSITE" id="PS01268">
    <property type="entry name" value="UPF0024"/>
    <property type="match status" value="1"/>
</dbReference>
<dbReference type="SUPFAM" id="SSF55120">
    <property type="entry name" value="Pseudouridine synthase"/>
    <property type="match status" value="1"/>
</dbReference>
<dbReference type="AlphaFoldDB" id="A5EXK7"/>
<gene>
    <name evidence="5" type="ordered locus">DNO_1134</name>
</gene>
<dbReference type="GO" id="GO:0140098">
    <property type="term" value="F:catalytic activity, acting on RNA"/>
    <property type="evidence" value="ECO:0007669"/>
    <property type="project" value="UniProtKB-ARBA"/>
</dbReference>
<name>A5EXK7_DICNV</name>
<evidence type="ECO:0000256" key="1">
    <source>
        <dbReference type="ARBA" id="ARBA00007953"/>
    </source>
</evidence>
<dbReference type="eggNOG" id="COG0585">
    <property type="taxonomic scope" value="Bacteria"/>
</dbReference>
<dbReference type="EC" id="4.2.1.70" evidence="5"/>
<dbReference type="GO" id="GO:0009982">
    <property type="term" value="F:pseudouridine synthase activity"/>
    <property type="evidence" value="ECO:0007669"/>
    <property type="project" value="InterPro"/>
</dbReference>
<dbReference type="OrthoDB" id="1550679at2"/>
<keyword evidence="3" id="KW-0413">Isomerase</keyword>
<dbReference type="Proteomes" id="UP000000248">
    <property type="component" value="Chromosome"/>
</dbReference>
<dbReference type="Gene3D" id="3.30.2340.10">
    <property type="entry name" value="TruD, insertion domain"/>
    <property type="match status" value="1"/>
</dbReference>
<keyword evidence="2" id="KW-0819">tRNA processing</keyword>
<dbReference type="InterPro" id="IPR011760">
    <property type="entry name" value="PsdUridine_synth_TruD_insert"/>
</dbReference>
<dbReference type="InterPro" id="IPR050170">
    <property type="entry name" value="TruD_pseudoU_synthase"/>
</dbReference>
<dbReference type="InterPro" id="IPR043165">
    <property type="entry name" value="TruD_insert_sf"/>
</dbReference>
<dbReference type="InterPro" id="IPR020119">
    <property type="entry name" value="PsdUridine_synth_TruD_CS"/>
</dbReference>
<dbReference type="Pfam" id="PF01142">
    <property type="entry name" value="TruD"/>
    <property type="match status" value="2"/>
</dbReference>
<reference evidence="5 6" key="1">
    <citation type="journal article" date="2007" name="Nat. Biotechnol.">
        <title>Genome sequence and identification of candidate vaccine antigens from the animal pathogen Dichelobacter nodosus.</title>
        <authorList>
            <person name="Myers G.S."/>
            <person name="Parker D."/>
            <person name="Al-Hasani K."/>
            <person name="Kennan R.M."/>
            <person name="Seemann T."/>
            <person name="Ren Q."/>
            <person name="Badger J.H."/>
            <person name="Selengut J.D."/>
            <person name="Deboy R.T."/>
            <person name="Tettelin H."/>
            <person name="Boyce J.D."/>
            <person name="McCarl V.P."/>
            <person name="Han X."/>
            <person name="Nelson W.C."/>
            <person name="Madupu R."/>
            <person name="Mohamoud Y."/>
            <person name="Holley T."/>
            <person name="Fedorova N."/>
            <person name="Khouri H."/>
            <person name="Bottomley S.P."/>
            <person name="Whittington R.J."/>
            <person name="Adler B."/>
            <person name="Songer J.G."/>
            <person name="Rood J.I."/>
            <person name="Paulsen I.T."/>
        </authorList>
    </citation>
    <scope>NUCLEOTIDE SEQUENCE [LARGE SCALE GENOMIC DNA]</scope>
    <source>
        <strain evidence="5 6">VCS1703A</strain>
    </source>
</reference>
<dbReference type="STRING" id="246195.DNO_1134"/>
<evidence type="ECO:0000256" key="2">
    <source>
        <dbReference type="ARBA" id="ARBA00022694"/>
    </source>
</evidence>
<dbReference type="KEGG" id="dno:DNO_1134"/>
<dbReference type="PROSITE" id="PS50984">
    <property type="entry name" value="TRUD"/>
    <property type="match status" value="1"/>
</dbReference>
<proteinExistence type="inferred from homology"/>
<comment type="similarity">
    <text evidence="1">Belongs to the pseudouridine synthase TruD family.</text>
</comment>
<dbReference type="InterPro" id="IPR020103">
    <property type="entry name" value="PsdUridine_synth_cat_dom_sf"/>
</dbReference>
<accession>A5EXK7</accession>
<evidence type="ECO:0000313" key="5">
    <source>
        <dbReference type="EMBL" id="ABQ13857.1"/>
    </source>
</evidence>
<dbReference type="GO" id="GO:0003723">
    <property type="term" value="F:RNA binding"/>
    <property type="evidence" value="ECO:0007669"/>
    <property type="project" value="InterPro"/>
</dbReference>
<evidence type="ECO:0000259" key="4">
    <source>
        <dbReference type="PROSITE" id="PS50984"/>
    </source>
</evidence>
<keyword evidence="6" id="KW-1185">Reference proteome</keyword>
<keyword evidence="5" id="KW-0456">Lyase</keyword>
<dbReference type="InterPro" id="IPR042214">
    <property type="entry name" value="TruD_catalytic"/>
</dbReference>
<dbReference type="Gene3D" id="3.30.2350.20">
    <property type="entry name" value="TruD, catalytic domain"/>
    <property type="match status" value="1"/>
</dbReference>
<dbReference type="PANTHER" id="PTHR47811:SF1">
    <property type="entry name" value="TRNA PSEUDOURIDINE SYNTHASE D"/>
    <property type="match status" value="1"/>
</dbReference>
<dbReference type="GO" id="GO:0008033">
    <property type="term" value="P:tRNA processing"/>
    <property type="evidence" value="ECO:0007669"/>
    <property type="project" value="UniProtKB-KW"/>
</dbReference>
<dbReference type="GO" id="GO:0004730">
    <property type="term" value="F:pseudouridylate synthase activity"/>
    <property type="evidence" value="ECO:0007669"/>
    <property type="project" value="UniProtKB-EC"/>
</dbReference>
<protein>
    <submittedName>
        <fullName evidence="5">Pseudouridine synthase, TruD family</fullName>
        <ecNumber evidence="5">4.2.1.70</ecNumber>
    </submittedName>
</protein>
<dbReference type="RefSeq" id="WP_012031439.1">
    <property type="nucleotide sequence ID" value="NC_009446.1"/>
</dbReference>
<dbReference type="InterPro" id="IPR001656">
    <property type="entry name" value="PsdUridine_synth_TruD"/>
</dbReference>
<dbReference type="GO" id="GO:0005829">
    <property type="term" value="C:cytosol"/>
    <property type="evidence" value="ECO:0007669"/>
    <property type="project" value="TreeGrafter"/>
</dbReference>
<dbReference type="HOGENOM" id="CLU_005281_4_0_6"/>
<dbReference type="EMBL" id="CP000513">
    <property type="protein sequence ID" value="ABQ13857.1"/>
    <property type="molecule type" value="Genomic_DNA"/>
</dbReference>
<evidence type="ECO:0000313" key="6">
    <source>
        <dbReference type="Proteomes" id="UP000000248"/>
    </source>
</evidence>
<feature type="domain" description="TRUD" evidence="4">
    <location>
        <begin position="142"/>
        <end position="293"/>
    </location>
</feature>
<sequence length="339" mass="38446">MANAIKTIPEDFQVEERMPFELTGQGEHLWCWVEKRGMNTAFVEQQWAKLTGARRSEISHSGLKDRHAVTRQWLCLPAKYGERLPDRSEYGAEYWQIMKRVHHQRKLRIGTHNANYFHIIVRSVTVPPEIIAEQLQRIRQHGVPNYFMEQRFGRDNLERALTWVAQNRLPAKAAERSMTLSTLRAHLFNLELDARRSAECWQQLISGDRALLSGSHSHFAVEEIDETLRARCAAGDIAPAGWLAGAAKSAATGKAGAIRQQVLGAWTEVVAYLQQFAQEDWRALCVFPQELTAQWLDDATLKLTFTLPRGSYATALLAELLPVTDVSVDNGDNKPFRGC</sequence>
<organism evidence="5 6">
    <name type="scientific">Dichelobacter nodosus (strain VCS1703A)</name>
    <dbReference type="NCBI Taxonomy" id="246195"/>
    <lineage>
        <taxon>Bacteria</taxon>
        <taxon>Pseudomonadati</taxon>
        <taxon>Pseudomonadota</taxon>
        <taxon>Gammaproteobacteria</taxon>
        <taxon>Cardiobacteriales</taxon>
        <taxon>Cardiobacteriaceae</taxon>
        <taxon>Dichelobacter</taxon>
    </lineage>
</organism>
<dbReference type="PANTHER" id="PTHR47811">
    <property type="entry name" value="TRNA PSEUDOURIDINE SYNTHASE D"/>
    <property type="match status" value="1"/>
</dbReference>
<evidence type="ECO:0000256" key="3">
    <source>
        <dbReference type="ARBA" id="ARBA00023235"/>
    </source>
</evidence>